<accession>A0A168FBV8</accession>
<dbReference type="Proteomes" id="UP000078544">
    <property type="component" value="Unassembled WGS sequence"/>
</dbReference>
<name>A0A168FBV8_9HYPO</name>
<sequence length="138" mass="15409">MKLKTEDAYCVLQKFATSRFTEIPLSPYHDMIEIEDTEAGEFFQDEGGGLEDASGECQRVRPDLQRSSISGSGRRRNSEKLLPHTDEETPFPNMMAGLNLNVRHALVSRDGSNVTIRSGSHASSAPRVRHDRHGEQPN</sequence>
<evidence type="ECO:0000256" key="1">
    <source>
        <dbReference type="SAM" id="MobiDB-lite"/>
    </source>
</evidence>
<feature type="region of interest" description="Disordered" evidence="1">
    <location>
        <begin position="114"/>
        <end position="138"/>
    </location>
</feature>
<evidence type="ECO:0000313" key="3">
    <source>
        <dbReference type="Proteomes" id="UP000078544"/>
    </source>
</evidence>
<gene>
    <name evidence="2" type="ORF">AAL_02271</name>
</gene>
<keyword evidence="3" id="KW-1185">Reference proteome</keyword>
<feature type="compositionally biased region" description="Polar residues" evidence="1">
    <location>
        <begin position="114"/>
        <end position="123"/>
    </location>
</feature>
<comment type="caution">
    <text evidence="2">The sequence shown here is derived from an EMBL/GenBank/DDBJ whole genome shotgun (WGS) entry which is preliminary data.</text>
</comment>
<organism evidence="2 3">
    <name type="scientific">Moelleriella libera RCEF 2490</name>
    <dbReference type="NCBI Taxonomy" id="1081109"/>
    <lineage>
        <taxon>Eukaryota</taxon>
        <taxon>Fungi</taxon>
        <taxon>Dikarya</taxon>
        <taxon>Ascomycota</taxon>
        <taxon>Pezizomycotina</taxon>
        <taxon>Sordariomycetes</taxon>
        <taxon>Hypocreomycetidae</taxon>
        <taxon>Hypocreales</taxon>
        <taxon>Clavicipitaceae</taxon>
        <taxon>Moelleriella</taxon>
    </lineage>
</organism>
<proteinExistence type="predicted"/>
<reference evidence="2 3" key="1">
    <citation type="journal article" date="2016" name="Genome Biol. Evol.">
        <title>Divergent and convergent evolution of fungal pathogenicity.</title>
        <authorList>
            <person name="Shang Y."/>
            <person name="Xiao G."/>
            <person name="Zheng P."/>
            <person name="Cen K."/>
            <person name="Zhan S."/>
            <person name="Wang C."/>
        </authorList>
    </citation>
    <scope>NUCLEOTIDE SEQUENCE [LARGE SCALE GENOMIC DNA]</scope>
    <source>
        <strain evidence="2 3">RCEF 2490</strain>
    </source>
</reference>
<feature type="region of interest" description="Disordered" evidence="1">
    <location>
        <begin position="44"/>
        <end position="93"/>
    </location>
</feature>
<dbReference type="EMBL" id="AZGY01000003">
    <property type="protein sequence ID" value="KZZ99699.1"/>
    <property type="molecule type" value="Genomic_DNA"/>
</dbReference>
<evidence type="ECO:0000313" key="2">
    <source>
        <dbReference type="EMBL" id="KZZ99699.1"/>
    </source>
</evidence>
<protein>
    <submittedName>
        <fullName evidence="2">Uncharacterized protein</fullName>
    </submittedName>
</protein>
<dbReference type="AlphaFoldDB" id="A0A168FBV8"/>
<feature type="compositionally biased region" description="Basic and acidic residues" evidence="1">
    <location>
        <begin position="76"/>
        <end position="87"/>
    </location>
</feature>